<sequence>MALASSSHDMPRPPSSLYSSHGTQSSTVIATRTPSEHRCRRDRRHVAWRLIDSSEETPSTASSDSGIAPAELVNTRTASLQSCGQTASSLQQDRLASPTAYSAQLAGTTAEGTLGTSNTLGRSPWAVPLNNASHHNAPADRTRQQDEQRETSERQTEASDRTQDREFTHPSLYPLEPRYQPPQRRPTPPGVPSFEAAQQSLESRLALRRRGAMDGGPGGHADANGSAGAGNRGSFSFST</sequence>
<feature type="region of interest" description="Disordered" evidence="1">
    <location>
        <begin position="1"/>
        <end position="70"/>
    </location>
</feature>
<feature type="region of interest" description="Disordered" evidence="1">
    <location>
        <begin position="111"/>
        <end position="239"/>
    </location>
</feature>
<feature type="compositionally biased region" description="Polar residues" evidence="1">
    <location>
        <begin position="56"/>
        <end position="65"/>
    </location>
</feature>
<dbReference type="HOGENOM" id="CLU_1161454_0_0_1"/>
<feature type="compositionally biased region" description="Basic and acidic residues" evidence="1">
    <location>
        <begin position="137"/>
        <end position="168"/>
    </location>
</feature>
<reference evidence="2 3" key="1">
    <citation type="journal article" date="2013" name="BMC Genomics">
        <title>The genome and transcriptome of the pine saprophyte Ophiostoma piceae, and a comparison with the bark beetle-associated pine pathogen Grosmannia clavigera.</title>
        <authorList>
            <person name="Haridas S."/>
            <person name="Wang Y."/>
            <person name="Lim L."/>
            <person name="Massoumi Alamouti S."/>
            <person name="Jackman S."/>
            <person name="Docking R."/>
            <person name="Robertson G."/>
            <person name="Birol I."/>
            <person name="Bohlmann J."/>
            <person name="Breuil C."/>
        </authorList>
    </citation>
    <scope>NUCLEOTIDE SEQUENCE [LARGE SCALE GENOMIC DNA]</scope>
    <source>
        <strain evidence="2 3">UAMH 11346</strain>
    </source>
</reference>
<proteinExistence type="predicted"/>
<feature type="compositionally biased region" description="Pro residues" evidence="1">
    <location>
        <begin position="179"/>
        <end position="191"/>
    </location>
</feature>
<evidence type="ECO:0000313" key="2">
    <source>
        <dbReference type="EMBL" id="EPE07485.1"/>
    </source>
</evidence>
<gene>
    <name evidence="2" type="ORF">F503_08136</name>
</gene>
<dbReference type="VEuPathDB" id="FungiDB:F503_08136"/>
<keyword evidence="3" id="KW-1185">Reference proteome</keyword>
<dbReference type="AlphaFoldDB" id="S3D2H3"/>
<dbReference type="Proteomes" id="UP000016923">
    <property type="component" value="Unassembled WGS sequence"/>
</dbReference>
<feature type="compositionally biased region" description="Polar residues" evidence="1">
    <location>
        <begin position="16"/>
        <end position="33"/>
    </location>
</feature>
<protein>
    <submittedName>
        <fullName evidence="2">Uncharacterized protein</fullName>
    </submittedName>
</protein>
<dbReference type="EMBL" id="KE148151">
    <property type="protein sequence ID" value="EPE07485.1"/>
    <property type="molecule type" value="Genomic_DNA"/>
</dbReference>
<evidence type="ECO:0000256" key="1">
    <source>
        <dbReference type="SAM" id="MobiDB-lite"/>
    </source>
</evidence>
<accession>S3D2H3</accession>
<organism evidence="2 3">
    <name type="scientific">Ophiostoma piceae (strain UAMH 11346)</name>
    <name type="common">Sap stain fungus</name>
    <dbReference type="NCBI Taxonomy" id="1262450"/>
    <lineage>
        <taxon>Eukaryota</taxon>
        <taxon>Fungi</taxon>
        <taxon>Dikarya</taxon>
        <taxon>Ascomycota</taxon>
        <taxon>Pezizomycotina</taxon>
        <taxon>Sordariomycetes</taxon>
        <taxon>Sordariomycetidae</taxon>
        <taxon>Ophiostomatales</taxon>
        <taxon>Ophiostomataceae</taxon>
        <taxon>Ophiostoma</taxon>
    </lineage>
</organism>
<name>S3D2H3_OPHP1</name>
<evidence type="ECO:0000313" key="3">
    <source>
        <dbReference type="Proteomes" id="UP000016923"/>
    </source>
</evidence>